<dbReference type="AlphaFoldDB" id="X1NTR7"/>
<feature type="non-terminal residue" evidence="1">
    <location>
        <position position="1"/>
    </location>
</feature>
<protein>
    <submittedName>
        <fullName evidence="1">Uncharacterized protein</fullName>
    </submittedName>
</protein>
<comment type="caution">
    <text evidence="1">The sequence shown here is derived from an EMBL/GenBank/DDBJ whole genome shotgun (WGS) entry which is preliminary data.</text>
</comment>
<gene>
    <name evidence="1" type="ORF">S06H3_60636</name>
</gene>
<sequence length="40" mass="4602">YENPESRIEDFFRIKNAGSSNYRGSVFLPSGNKKTNNHIN</sequence>
<name>X1NTR7_9ZZZZ</name>
<proteinExistence type="predicted"/>
<dbReference type="EMBL" id="BARV01039590">
    <property type="protein sequence ID" value="GAI46983.1"/>
    <property type="molecule type" value="Genomic_DNA"/>
</dbReference>
<reference evidence="1" key="1">
    <citation type="journal article" date="2014" name="Front. Microbiol.">
        <title>High frequency of phylogenetically diverse reductive dehalogenase-homologous genes in deep subseafloor sedimentary metagenomes.</title>
        <authorList>
            <person name="Kawai M."/>
            <person name="Futagami T."/>
            <person name="Toyoda A."/>
            <person name="Takaki Y."/>
            <person name="Nishi S."/>
            <person name="Hori S."/>
            <person name="Arai W."/>
            <person name="Tsubouchi T."/>
            <person name="Morono Y."/>
            <person name="Uchiyama I."/>
            <person name="Ito T."/>
            <person name="Fujiyama A."/>
            <person name="Inagaki F."/>
            <person name="Takami H."/>
        </authorList>
    </citation>
    <scope>NUCLEOTIDE SEQUENCE</scope>
    <source>
        <strain evidence="1">Expedition CK06-06</strain>
    </source>
</reference>
<accession>X1NTR7</accession>
<organism evidence="1">
    <name type="scientific">marine sediment metagenome</name>
    <dbReference type="NCBI Taxonomy" id="412755"/>
    <lineage>
        <taxon>unclassified sequences</taxon>
        <taxon>metagenomes</taxon>
        <taxon>ecological metagenomes</taxon>
    </lineage>
</organism>
<evidence type="ECO:0000313" key="1">
    <source>
        <dbReference type="EMBL" id="GAI46983.1"/>
    </source>
</evidence>